<gene>
    <name evidence="12" type="ORF">POPTR_001G251000</name>
</gene>
<feature type="region of interest" description="Disordered" evidence="11">
    <location>
        <begin position="471"/>
        <end position="514"/>
    </location>
</feature>
<dbReference type="SMART" id="SM00320">
    <property type="entry name" value="WD40"/>
    <property type="match status" value="4"/>
</dbReference>
<evidence type="ECO:0000256" key="5">
    <source>
        <dbReference type="ARBA" id="ARBA00022763"/>
    </source>
</evidence>
<keyword evidence="4" id="KW-0677">Repeat</keyword>
<evidence type="ECO:0000313" key="12">
    <source>
        <dbReference type="EMBL" id="PNT56530.1"/>
    </source>
</evidence>
<dbReference type="GO" id="GO:0006281">
    <property type="term" value="P:DNA repair"/>
    <property type="evidence" value="ECO:0007669"/>
    <property type="project" value="UniProtKB-KW"/>
</dbReference>
<dbReference type="InterPro" id="IPR001680">
    <property type="entry name" value="WD40_rpt"/>
</dbReference>
<dbReference type="InterPro" id="IPR015943">
    <property type="entry name" value="WD40/YVTN_repeat-like_dom_sf"/>
</dbReference>
<dbReference type="GO" id="GO:0003684">
    <property type="term" value="F:damaged DNA binding"/>
    <property type="evidence" value="ECO:0007669"/>
    <property type="project" value="InterPro"/>
</dbReference>
<dbReference type="PROSITE" id="PS50082">
    <property type="entry name" value="WD_REPEATS_2"/>
    <property type="match status" value="1"/>
</dbReference>
<keyword evidence="9" id="KW-0539">Nucleus</keyword>
<dbReference type="EMBL" id="CM009290">
    <property type="protein sequence ID" value="PNT56530.1"/>
    <property type="molecule type" value="Genomic_DNA"/>
</dbReference>
<feature type="compositionally biased region" description="Acidic residues" evidence="11">
    <location>
        <begin position="27"/>
        <end position="50"/>
    </location>
</feature>
<evidence type="ECO:0000256" key="2">
    <source>
        <dbReference type="ARBA" id="ARBA00005434"/>
    </source>
</evidence>
<keyword evidence="13" id="KW-1185">Reference proteome</keyword>
<evidence type="ECO:0000256" key="7">
    <source>
        <dbReference type="ARBA" id="ARBA00023125"/>
    </source>
</evidence>
<dbReference type="Proteomes" id="UP000006729">
    <property type="component" value="Chromosome 1"/>
</dbReference>
<dbReference type="PANTHER" id="PTHR15169">
    <property type="entry name" value="DAMAGE-SPECIFIC DNA BINDING PROTEIN 2"/>
    <property type="match status" value="1"/>
</dbReference>
<evidence type="ECO:0000256" key="11">
    <source>
        <dbReference type="SAM" id="MobiDB-lite"/>
    </source>
</evidence>
<dbReference type="SUPFAM" id="SSF50978">
    <property type="entry name" value="WD40 repeat-like"/>
    <property type="match status" value="1"/>
</dbReference>
<dbReference type="GO" id="GO:0080008">
    <property type="term" value="C:Cul4-RING E3 ubiquitin ligase complex"/>
    <property type="evidence" value="ECO:0007669"/>
    <property type="project" value="InterPro"/>
</dbReference>
<evidence type="ECO:0000313" key="13">
    <source>
        <dbReference type="Proteomes" id="UP000006729"/>
    </source>
</evidence>
<keyword evidence="3 10" id="KW-0853">WD repeat</keyword>
<protein>
    <submittedName>
        <fullName evidence="12">Uncharacterized protein</fullName>
    </submittedName>
</protein>
<comment type="subcellular location">
    <subcellularLocation>
        <location evidence="1">Nucleus</location>
    </subcellularLocation>
</comment>
<keyword evidence="5" id="KW-0227">DNA damage</keyword>
<dbReference type="InterPro" id="IPR036322">
    <property type="entry name" value="WD40_repeat_dom_sf"/>
</dbReference>
<evidence type="ECO:0000256" key="1">
    <source>
        <dbReference type="ARBA" id="ARBA00004123"/>
    </source>
</evidence>
<evidence type="ECO:0000256" key="9">
    <source>
        <dbReference type="ARBA" id="ARBA00023242"/>
    </source>
</evidence>
<dbReference type="PANTHER" id="PTHR15169:SF0">
    <property type="entry name" value="DNA DAMAGE-BINDING PROTEIN 2"/>
    <property type="match status" value="1"/>
</dbReference>
<evidence type="ECO:0000256" key="3">
    <source>
        <dbReference type="ARBA" id="ARBA00022574"/>
    </source>
</evidence>
<dbReference type="Gene3D" id="2.130.10.10">
    <property type="entry name" value="YVTN repeat-like/Quinoprotein amine dehydrogenase"/>
    <property type="match status" value="1"/>
</dbReference>
<evidence type="ECO:0000256" key="10">
    <source>
        <dbReference type="PROSITE-ProRule" id="PRU00221"/>
    </source>
</evidence>
<evidence type="ECO:0000256" key="6">
    <source>
        <dbReference type="ARBA" id="ARBA00022786"/>
    </source>
</evidence>
<comment type="similarity">
    <text evidence="2">Belongs to the WD repeat DDB2/WDR76 family.</text>
</comment>
<keyword evidence="8" id="KW-0234">DNA repair</keyword>
<dbReference type="Gene3D" id="4.10.60.10">
    <property type="entry name" value="Zinc finger, CCHC-type"/>
    <property type="match status" value="1"/>
</dbReference>
<dbReference type="Pfam" id="PF00400">
    <property type="entry name" value="WD40"/>
    <property type="match status" value="1"/>
</dbReference>
<feature type="repeat" description="WD" evidence="10">
    <location>
        <begin position="308"/>
        <end position="341"/>
    </location>
</feature>
<dbReference type="ExpressionAtlas" id="A0A2K2C3C5">
    <property type="expression patterns" value="baseline and differential"/>
</dbReference>
<proteinExistence type="inferred from homology"/>
<dbReference type="AlphaFoldDB" id="A0A2K2C3C5"/>
<evidence type="ECO:0000256" key="4">
    <source>
        <dbReference type="ARBA" id="ARBA00022737"/>
    </source>
</evidence>
<keyword evidence="7" id="KW-0238">DNA-binding</keyword>
<dbReference type="InterPro" id="IPR033312">
    <property type="entry name" value="DDB2"/>
</dbReference>
<dbReference type="GO" id="GO:0005634">
    <property type="term" value="C:nucleus"/>
    <property type="evidence" value="ECO:0007669"/>
    <property type="project" value="UniProtKB-SubCell"/>
</dbReference>
<organism evidence="12 13">
    <name type="scientific">Populus trichocarpa</name>
    <name type="common">Western balsam poplar</name>
    <name type="synonym">Populus balsamifera subsp. trichocarpa</name>
    <dbReference type="NCBI Taxonomy" id="3694"/>
    <lineage>
        <taxon>Eukaryota</taxon>
        <taxon>Viridiplantae</taxon>
        <taxon>Streptophyta</taxon>
        <taxon>Embryophyta</taxon>
        <taxon>Tracheophyta</taxon>
        <taxon>Spermatophyta</taxon>
        <taxon>Magnoliopsida</taxon>
        <taxon>eudicotyledons</taxon>
        <taxon>Gunneridae</taxon>
        <taxon>Pentapetalae</taxon>
        <taxon>rosids</taxon>
        <taxon>fabids</taxon>
        <taxon>Malpighiales</taxon>
        <taxon>Salicaceae</taxon>
        <taxon>Saliceae</taxon>
        <taxon>Populus</taxon>
    </lineage>
</organism>
<evidence type="ECO:0000256" key="8">
    <source>
        <dbReference type="ARBA" id="ARBA00023204"/>
    </source>
</evidence>
<dbReference type="PROSITE" id="PS50294">
    <property type="entry name" value="WD_REPEATS_REGION"/>
    <property type="match status" value="1"/>
</dbReference>
<reference evidence="12 13" key="1">
    <citation type="journal article" date="2006" name="Science">
        <title>The genome of black cottonwood, Populus trichocarpa (Torr. &amp; Gray).</title>
        <authorList>
            <person name="Tuskan G.A."/>
            <person name="Difazio S."/>
            <person name="Jansson S."/>
            <person name="Bohlmann J."/>
            <person name="Grigoriev I."/>
            <person name="Hellsten U."/>
            <person name="Putnam N."/>
            <person name="Ralph S."/>
            <person name="Rombauts S."/>
            <person name="Salamov A."/>
            <person name="Schein J."/>
            <person name="Sterck L."/>
            <person name="Aerts A."/>
            <person name="Bhalerao R.R."/>
            <person name="Bhalerao R.P."/>
            <person name="Blaudez D."/>
            <person name="Boerjan W."/>
            <person name="Brun A."/>
            <person name="Brunner A."/>
            <person name="Busov V."/>
            <person name="Campbell M."/>
            <person name="Carlson J."/>
            <person name="Chalot M."/>
            <person name="Chapman J."/>
            <person name="Chen G.L."/>
            <person name="Cooper D."/>
            <person name="Coutinho P.M."/>
            <person name="Couturier J."/>
            <person name="Covert S."/>
            <person name="Cronk Q."/>
            <person name="Cunningham R."/>
            <person name="Davis J."/>
            <person name="Degroeve S."/>
            <person name="Dejardin A."/>
            <person name="Depamphilis C."/>
            <person name="Detter J."/>
            <person name="Dirks B."/>
            <person name="Dubchak I."/>
            <person name="Duplessis S."/>
            <person name="Ehlting J."/>
            <person name="Ellis B."/>
            <person name="Gendler K."/>
            <person name="Goodstein D."/>
            <person name="Gribskov M."/>
            <person name="Grimwood J."/>
            <person name="Groover A."/>
            <person name="Gunter L."/>
            <person name="Hamberger B."/>
            <person name="Heinze B."/>
            <person name="Helariutta Y."/>
            <person name="Henrissat B."/>
            <person name="Holligan D."/>
            <person name="Holt R."/>
            <person name="Huang W."/>
            <person name="Islam-Faridi N."/>
            <person name="Jones S."/>
            <person name="Jones-Rhoades M."/>
            <person name="Jorgensen R."/>
            <person name="Joshi C."/>
            <person name="Kangasjarvi J."/>
            <person name="Karlsson J."/>
            <person name="Kelleher C."/>
            <person name="Kirkpatrick R."/>
            <person name="Kirst M."/>
            <person name="Kohler A."/>
            <person name="Kalluri U."/>
            <person name="Larimer F."/>
            <person name="Leebens-Mack J."/>
            <person name="Leple J.C."/>
            <person name="Locascio P."/>
            <person name="Lou Y."/>
            <person name="Lucas S."/>
            <person name="Martin F."/>
            <person name="Montanini B."/>
            <person name="Napoli C."/>
            <person name="Nelson D.R."/>
            <person name="Nelson C."/>
            <person name="Nieminen K."/>
            <person name="Nilsson O."/>
            <person name="Pereda V."/>
            <person name="Peter G."/>
            <person name="Philippe R."/>
            <person name="Pilate G."/>
            <person name="Poliakov A."/>
            <person name="Razumovskaya J."/>
            <person name="Richardson P."/>
            <person name="Rinaldi C."/>
            <person name="Ritland K."/>
            <person name="Rouze P."/>
            <person name="Ryaboy D."/>
            <person name="Schmutz J."/>
            <person name="Schrader J."/>
            <person name="Segerman B."/>
            <person name="Shin H."/>
            <person name="Siddiqui A."/>
            <person name="Sterky F."/>
            <person name="Terry A."/>
            <person name="Tsai C.J."/>
            <person name="Uberbacher E."/>
            <person name="Unneberg P."/>
            <person name="Vahala J."/>
            <person name="Wall K."/>
            <person name="Wessler S."/>
            <person name="Yang G."/>
            <person name="Yin T."/>
            <person name="Douglas C."/>
            <person name="Marra M."/>
            <person name="Sandberg G."/>
            <person name="Van de Peer Y."/>
            <person name="Rokhsar D."/>
        </authorList>
    </citation>
    <scope>NUCLEOTIDE SEQUENCE [LARGE SCALE GENOMIC DNA]</scope>
    <source>
        <strain evidence="13">cv. Nisqually</strain>
    </source>
</reference>
<accession>A0A2K2C3C5</accession>
<keyword evidence="6" id="KW-0833">Ubl conjugation pathway</keyword>
<feature type="region of interest" description="Disordered" evidence="11">
    <location>
        <begin position="1"/>
        <end position="60"/>
    </location>
</feature>
<name>A0A2K2C3C5_POPTR</name>
<sequence length="514" mass="57399">MAPRTRRMAFPKVLIERDTDSEQSSSSDDEDELEEEDEGPPSESEPEEEDSTKNGYEERIEEDLSLKKKGKAPITISLKKVCKVCKKPGHEAGFKGATYIDCPMKPCFLCKMPGHTTMTCPHRVAIEHGVIPAPRTSTHNTVEYVLQRQLRPRILPIKPAYVIPDQVCCAVIRYHSRFKSTNDGMVYAASSDGTISSTDLETGMSSSLMNLNPNGWQGPSNWRMLYGMDINSEKGVVLVADNFGFLYMVDTRSNSKIGEAILIHKKGSKVVGLHCNPVQPELLLSCGNDHFARIWDMRQLKAGSSLSDLAHKRVVNSAYFSPLSGSKILTTSQDNRLRIWDSIFGNLDSPSREIVHSHDFNRHLTPFRAEWDPKDPTESLAVIGRYISENYNGAALHPIDFIDISTGQLVAEVMDPNITTISPVNKLHPRDDILASGSSRSLFIWRPKEKSEPVEKKDESKIIICGGAMKKRKGKFRGESDDDSEDDGCVSKGKNFQFKKAESKSAPRPRKVNK</sequence>
<feature type="compositionally biased region" description="Basic and acidic residues" evidence="11">
    <location>
        <begin position="51"/>
        <end position="60"/>
    </location>
</feature>